<dbReference type="Pfam" id="PF12804">
    <property type="entry name" value="NTP_transf_3"/>
    <property type="match status" value="1"/>
</dbReference>
<keyword evidence="3" id="KW-1185">Reference proteome</keyword>
<dbReference type="GO" id="GO:0016779">
    <property type="term" value="F:nucleotidyltransferase activity"/>
    <property type="evidence" value="ECO:0007669"/>
    <property type="project" value="UniProtKB-ARBA"/>
</dbReference>
<accession>A0A081C6G8</accession>
<dbReference type="Gene3D" id="3.90.550.10">
    <property type="entry name" value="Spore Coat Polysaccharide Biosynthesis Protein SpsA, Chain A"/>
    <property type="match status" value="1"/>
</dbReference>
<evidence type="ECO:0000259" key="1">
    <source>
        <dbReference type="Pfam" id="PF12804"/>
    </source>
</evidence>
<dbReference type="AlphaFoldDB" id="A0A081C6G8"/>
<dbReference type="InterPro" id="IPR025877">
    <property type="entry name" value="MobA-like_NTP_Trfase"/>
</dbReference>
<reference evidence="2" key="1">
    <citation type="journal article" date="2015" name="PeerJ">
        <title>First genomic representation of candidate bacterial phylum KSB3 points to enhanced environmental sensing as a trigger of wastewater bulking.</title>
        <authorList>
            <person name="Sekiguchi Y."/>
            <person name="Ohashi A."/>
            <person name="Parks D.H."/>
            <person name="Yamauchi T."/>
            <person name="Tyson G.W."/>
            <person name="Hugenholtz P."/>
        </authorList>
    </citation>
    <scope>NUCLEOTIDE SEQUENCE [LARGE SCALE GENOMIC DNA]</scope>
</reference>
<dbReference type="SUPFAM" id="SSF53448">
    <property type="entry name" value="Nucleotide-diphospho-sugar transferases"/>
    <property type="match status" value="1"/>
</dbReference>
<organism evidence="2">
    <name type="scientific">Vecturithrix granuli</name>
    <dbReference type="NCBI Taxonomy" id="1499967"/>
    <lineage>
        <taxon>Bacteria</taxon>
        <taxon>Candidatus Moduliflexota</taxon>
        <taxon>Candidatus Vecturitrichia</taxon>
        <taxon>Candidatus Vecturitrichales</taxon>
        <taxon>Candidatus Vecturitrichaceae</taxon>
        <taxon>Candidatus Vecturithrix</taxon>
    </lineage>
</organism>
<gene>
    <name evidence="2" type="ORF">U27_00064</name>
</gene>
<dbReference type="CDD" id="cd04182">
    <property type="entry name" value="GT_2_like_f"/>
    <property type="match status" value="1"/>
</dbReference>
<evidence type="ECO:0000313" key="3">
    <source>
        <dbReference type="Proteomes" id="UP000030661"/>
    </source>
</evidence>
<dbReference type="eggNOG" id="COG2068">
    <property type="taxonomic scope" value="Bacteria"/>
</dbReference>
<protein>
    <submittedName>
        <fullName evidence="2">Molybdenum hydroxylase accessory protein, YgfJ family</fullName>
    </submittedName>
</protein>
<dbReference type="HOGENOM" id="CLU_061980_1_2_0"/>
<dbReference type="PANTHER" id="PTHR43777">
    <property type="entry name" value="MOLYBDENUM COFACTOR CYTIDYLYLTRANSFERASE"/>
    <property type="match status" value="1"/>
</dbReference>
<dbReference type="PANTHER" id="PTHR43777:SF1">
    <property type="entry name" value="MOLYBDENUM COFACTOR CYTIDYLYLTRANSFERASE"/>
    <property type="match status" value="1"/>
</dbReference>
<dbReference type="EMBL" id="DF820472">
    <property type="protein sequence ID" value="GAK60173.1"/>
    <property type="molecule type" value="Genomic_DNA"/>
</dbReference>
<sequence length="185" mass="20635">MNAIILAAGFSSRMGTLKQVMAFEDKPMTRQVAEPLLAAGLELIVVIGHERERVKSVLQDLPCKYVLNPCPEDGMFSSVRMGCLTVPAGEACLLTPCDCPGIRPETIRQVQITLEREREKVIIPTFQGRRGHPAGLPAMLVERIRTLPPDTPGLNSLWREQPEMVVHLEIPDPAILRDFDRPEDF</sequence>
<evidence type="ECO:0000313" key="2">
    <source>
        <dbReference type="EMBL" id="GAK60173.1"/>
    </source>
</evidence>
<name>A0A081C6G8_VECG1</name>
<feature type="domain" description="MobA-like NTP transferase" evidence="1">
    <location>
        <begin position="3"/>
        <end position="161"/>
    </location>
</feature>
<dbReference type="STRING" id="1499967.U27_00064"/>
<dbReference type="Proteomes" id="UP000030661">
    <property type="component" value="Unassembled WGS sequence"/>
</dbReference>
<proteinExistence type="predicted"/>
<dbReference type="InterPro" id="IPR029044">
    <property type="entry name" value="Nucleotide-diphossugar_trans"/>
</dbReference>